<gene>
    <name evidence="2" type="ORF">K7432_014471</name>
</gene>
<feature type="region of interest" description="Disordered" evidence="1">
    <location>
        <begin position="1"/>
        <end position="49"/>
    </location>
</feature>
<feature type="compositionally biased region" description="Pro residues" evidence="1">
    <location>
        <begin position="1"/>
        <end position="10"/>
    </location>
</feature>
<evidence type="ECO:0000256" key="1">
    <source>
        <dbReference type="SAM" id="MobiDB-lite"/>
    </source>
</evidence>
<evidence type="ECO:0000313" key="3">
    <source>
        <dbReference type="Proteomes" id="UP001479436"/>
    </source>
</evidence>
<name>A0ABR2VPH0_9FUNG</name>
<protein>
    <submittedName>
        <fullName evidence="2">Uncharacterized protein</fullName>
    </submittedName>
</protein>
<feature type="compositionally biased region" description="Pro residues" evidence="1">
    <location>
        <begin position="20"/>
        <end position="30"/>
    </location>
</feature>
<evidence type="ECO:0000313" key="2">
    <source>
        <dbReference type="EMBL" id="KAK9688236.1"/>
    </source>
</evidence>
<comment type="caution">
    <text evidence="2">The sequence shown here is derived from an EMBL/GenBank/DDBJ whole genome shotgun (WGS) entry which is preliminary data.</text>
</comment>
<accession>A0ABR2VPH0</accession>
<keyword evidence="3" id="KW-1185">Reference proteome</keyword>
<dbReference type="EMBL" id="JASJQH010008529">
    <property type="protein sequence ID" value="KAK9688236.1"/>
    <property type="molecule type" value="Genomic_DNA"/>
</dbReference>
<sequence>MMPEPQPKPTKTPSGKPQSTPTPQPSLKPEPQPKPEPTSKPEPSQPSGKCEIKCLGGPYFQVCANGGATPFRMRCAPGTTCHIVSGQAACF</sequence>
<organism evidence="2 3">
    <name type="scientific">Basidiobolus ranarum</name>
    <dbReference type="NCBI Taxonomy" id="34480"/>
    <lineage>
        <taxon>Eukaryota</taxon>
        <taxon>Fungi</taxon>
        <taxon>Fungi incertae sedis</taxon>
        <taxon>Zoopagomycota</taxon>
        <taxon>Entomophthoromycotina</taxon>
        <taxon>Basidiobolomycetes</taxon>
        <taxon>Basidiobolales</taxon>
        <taxon>Basidiobolaceae</taxon>
        <taxon>Basidiobolus</taxon>
    </lineage>
</organism>
<dbReference type="Proteomes" id="UP001479436">
    <property type="component" value="Unassembled WGS sequence"/>
</dbReference>
<proteinExistence type="predicted"/>
<reference evidence="2 3" key="1">
    <citation type="submission" date="2023-04" db="EMBL/GenBank/DDBJ databases">
        <title>Genome of Basidiobolus ranarum AG-B5.</title>
        <authorList>
            <person name="Stajich J.E."/>
            <person name="Carter-House D."/>
            <person name="Gryganskyi A."/>
        </authorList>
    </citation>
    <scope>NUCLEOTIDE SEQUENCE [LARGE SCALE GENOMIC DNA]</scope>
    <source>
        <strain evidence="2 3">AG-B5</strain>
    </source>
</reference>